<protein>
    <recommendedName>
        <fullName evidence="5">MI domain-containing protein</fullName>
    </recommendedName>
</protein>
<dbReference type="EMBL" id="ML119125">
    <property type="protein sequence ID" value="RPB12932.1"/>
    <property type="molecule type" value="Genomic_DNA"/>
</dbReference>
<evidence type="ECO:0000313" key="7">
    <source>
        <dbReference type="Proteomes" id="UP000277580"/>
    </source>
</evidence>
<proteinExistence type="inferred from homology"/>
<feature type="region of interest" description="Disordered" evidence="4">
    <location>
        <begin position="187"/>
        <end position="314"/>
    </location>
</feature>
<dbReference type="OrthoDB" id="361797at2759"/>
<dbReference type="SMART" id="SM00544">
    <property type="entry name" value="MA3"/>
    <property type="match status" value="1"/>
</dbReference>
<evidence type="ECO:0000256" key="3">
    <source>
        <dbReference type="ARBA" id="ARBA00023242"/>
    </source>
</evidence>
<dbReference type="Proteomes" id="UP000277580">
    <property type="component" value="Unassembled WGS sequence"/>
</dbReference>
<feature type="region of interest" description="Disordered" evidence="4">
    <location>
        <begin position="591"/>
        <end position="615"/>
    </location>
</feature>
<organism evidence="6 7">
    <name type="scientific">Morchella conica CCBAS932</name>
    <dbReference type="NCBI Taxonomy" id="1392247"/>
    <lineage>
        <taxon>Eukaryota</taxon>
        <taxon>Fungi</taxon>
        <taxon>Dikarya</taxon>
        <taxon>Ascomycota</taxon>
        <taxon>Pezizomycotina</taxon>
        <taxon>Pezizomycetes</taxon>
        <taxon>Pezizales</taxon>
        <taxon>Morchellaceae</taxon>
        <taxon>Morchella</taxon>
    </lineage>
</organism>
<feature type="domain" description="MI" evidence="5">
    <location>
        <begin position="636"/>
        <end position="772"/>
    </location>
</feature>
<dbReference type="SMART" id="SM00543">
    <property type="entry name" value="MIF4G"/>
    <property type="match status" value="1"/>
</dbReference>
<sequence length="871" mass="97475">MPRPVKTSTTRLPRELVQELGLDNPTSSRRKGGKNKRLPDRKERRRQERDIKKKQRIHFAKHGPPQPIHHQAGADDDNDDEEEAPPLAKPQKQEKPKKKEGEEEEVKPKSILKKTKRPETRAAVEEKDETSSRPHIRRAVKDKLAEDDAEISALEKKLKIKSKKLPASFQEDGLDFLMEGLDEDFLAEREGGAKRRKTAKAKAEPEPEDMDISDEESSEEDDEDRLDDILDGMDLDGDDEDLSEDEDDIPEDDEGDEDEEEFTGIKDDEPTSPEAFPEKPTDPPTTTPSTTETPKFAASTSKYIPPSLRGAPTTDSELLQRLQRTCKGLINRLSEANLLSILGEIEALYRSNPRGHVTATLSDLFITIVCDPSSLMDTFMILHAGLVAGLYKLIGTDFGAHVVQRIVENFDVHYQKTNGIENPASGTKECTNLMSFLAELYNFQVVGCGLVFDFIRIFLGEITELNTELLLKIVRNSGTQLRQDDPTALKDLVVMMQPAINKIGAANMSVRTKFMIETLTNLKNNRLKSATATSAITSQSTSRMRKLLGSLNTRQLRASEPLRASLDDIRNTETKGKWWLVGASWVGNQASAEPASAETTTTTSSKPTKKAKKSESDFGTITDLVELARQQRMNTDVRRSIFVTIMSAEDYTDAHNRLLKLRLKRKQEPEIPRVLVHCCGSEASYNPYYTLIARKLCGQRALKMTFTFCLWDIFRRMGEDDGGRAAAGDAFDDDDEEDEALKMRKTVNWARMYGSLIAEGALGLDVLKTLNMAYLQSRTKMFLELLFINVVLHSQRNAAEQGGRDEKAVVDVFMRIAENVDLARSVLYFLRKYVKGTDVAGEEAETATVRWGVGVACAGLKAIVARDTVGK</sequence>
<evidence type="ECO:0000259" key="5">
    <source>
        <dbReference type="PROSITE" id="PS51366"/>
    </source>
</evidence>
<feature type="compositionally biased region" description="Low complexity" evidence="4">
    <location>
        <begin position="591"/>
        <end position="606"/>
    </location>
</feature>
<feature type="compositionally biased region" description="Acidic residues" evidence="4">
    <location>
        <begin position="74"/>
        <end position="84"/>
    </location>
</feature>
<feature type="compositionally biased region" description="Basic residues" evidence="4">
    <location>
        <begin position="52"/>
        <end position="61"/>
    </location>
</feature>
<feature type="compositionally biased region" description="Basic and acidic residues" evidence="4">
    <location>
        <begin position="37"/>
        <end position="51"/>
    </location>
</feature>
<dbReference type="GO" id="GO:0042274">
    <property type="term" value="P:ribosomal small subunit biogenesis"/>
    <property type="evidence" value="ECO:0007669"/>
    <property type="project" value="TreeGrafter"/>
</dbReference>
<dbReference type="Gene3D" id="1.25.40.180">
    <property type="match status" value="1"/>
</dbReference>
<feature type="compositionally biased region" description="Basic and acidic residues" evidence="4">
    <location>
        <begin position="117"/>
        <end position="132"/>
    </location>
</feature>
<dbReference type="FunFam" id="1.25.40.180:FF:000050">
    <property type="entry name" value="Nuclear protein (Sgd1), putative"/>
    <property type="match status" value="1"/>
</dbReference>
<dbReference type="PANTHER" id="PTHR18034:SF4">
    <property type="entry name" value="NUCLEOLAR MIF4G DOMAIN-CONTAINING PROTEIN 1"/>
    <property type="match status" value="1"/>
</dbReference>
<dbReference type="STRING" id="1392247.A0A3N4KUI0"/>
<dbReference type="FunCoup" id="A0A3N4KUI0">
    <property type="interactions" value="599"/>
</dbReference>
<dbReference type="InterPro" id="IPR050781">
    <property type="entry name" value="CWC22_splicing_factor"/>
</dbReference>
<feature type="compositionally biased region" description="Polar residues" evidence="4">
    <location>
        <begin position="1"/>
        <end position="11"/>
    </location>
</feature>
<dbReference type="AlphaFoldDB" id="A0A3N4KUI0"/>
<dbReference type="InterPro" id="IPR003890">
    <property type="entry name" value="MIF4G-like_typ-3"/>
</dbReference>
<dbReference type="GO" id="GO:0003723">
    <property type="term" value="F:RNA binding"/>
    <property type="evidence" value="ECO:0007669"/>
    <property type="project" value="InterPro"/>
</dbReference>
<feature type="compositionally biased region" description="Acidic residues" evidence="4">
    <location>
        <begin position="206"/>
        <end position="262"/>
    </location>
</feature>
<evidence type="ECO:0000256" key="1">
    <source>
        <dbReference type="ARBA" id="ARBA00004604"/>
    </source>
</evidence>
<dbReference type="InParanoid" id="A0A3N4KUI0"/>
<gene>
    <name evidence="6" type="ORF">P167DRAFT_558549</name>
</gene>
<keyword evidence="7" id="KW-1185">Reference proteome</keyword>
<dbReference type="Pfam" id="PF02854">
    <property type="entry name" value="MIF4G"/>
    <property type="match status" value="1"/>
</dbReference>
<accession>A0A3N4KUI0</accession>
<dbReference type="GO" id="GO:0005730">
    <property type="term" value="C:nucleolus"/>
    <property type="evidence" value="ECO:0007669"/>
    <property type="project" value="UniProtKB-SubCell"/>
</dbReference>
<dbReference type="InterPro" id="IPR003891">
    <property type="entry name" value="Initiation_fac_eIF4g_MI"/>
</dbReference>
<dbReference type="InterPro" id="IPR016024">
    <property type="entry name" value="ARM-type_fold"/>
</dbReference>
<comment type="similarity">
    <text evidence="2">Belongs to the CWC22 family.</text>
</comment>
<dbReference type="SUPFAM" id="SSF48371">
    <property type="entry name" value="ARM repeat"/>
    <property type="match status" value="1"/>
</dbReference>
<reference evidence="6 7" key="1">
    <citation type="journal article" date="2018" name="Nat. Ecol. Evol.">
        <title>Pezizomycetes genomes reveal the molecular basis of ectomycorrhizal truffle lifestyle.</title>
        <authorList>
            <person name="Murat C."/>
            <person name="Payen T."/>
            <person name="Noel B."/>
            <person name="Kuo A."/>
            <person name="Morin E."/>
            <person name="Chen J."/>
            <person name="Kohler A."/>
            <person name="Krizsan K."/>
            <person name="Balestrini R."/>
            <person name="Da Silva C."/>
            <person name="Montanini B."/>
            <person name="Hainaut M."/>
            <person name="Levati E."/>
            <person name="Barry K.W."/>
            <person name="Belfiori B."/>
            <person name="Cichocki N."/>
            <person name="Clum A."/>
            <person name="Dockter R.B."/>
            <person name="Fauchery L."/>
            <person name="Guy J."/>
            <person name="Iotti M."/>
            <person name="Le Tacon F."/>
            <person name="Lindquist E.A."/>
            <person name="Lipzen A."/>
            <person name="Malagnac F."/>
            <person name="Mello A."/>
            <person name="Molinier V."/>
            <person name="Miyauchi S."/>
            <person name="Poulain J."/>
            <person name="Riccioni C."/>
            <person name="Rubini A."/>
            <person name="Sitrit Y."/>
            <person name="Splivallo R."/>
            <person name="Traeger S."/>
            <person name="Wang M."/>
            <person name="Zifcakova L."/>
            <person name="Wipf D."/>
            <person name="Zambonelli A."/>
            <person name="Paolocci F."/>
            <person name="Nowrousian M."/>
            <person name="Ottonello S."/>
            <person name="Baldrian P."/>
            <person name="Spatafora J.W."/>
            <person name="Henrissat B."/>
            <person name="Nagy L.G."/>
            <person name="Aury J.M."/>
            <person name="Wincker P."/>
            <person name="Grigoriev I.V."/>
            <person name="Bonfante P."/>
            <person name="Martin F.M."/>
        </authorList>
    </citation>
    <scope>NUCLEOTIDE SEQUENCE [LARGE SCALE GENOMIC DNA]</scope>
    <source>
        <strain evidence="6 7">CCBAS932</strain>
    </source>
</reference>
<evidence type="ECO:0000313" key="6">
    <source>
        <dbReference type="EMBL" id="RPB12932.1"/>
    </source>
</evidence>
<name>A0A3N4KUI0_9PEZI</name>
<dbReference type="Pfam" id="PF02847">
    <property type="entry name" value="MA3"/>
    <property type="match status" value="1"/>
</dbReference>
<dbReference type="PANTHER" id="PTHR18034">
    <property type="entry name" value="CELL CYCLE CONTROL PROTEIN CWF22-RELATED"/>
    <property type="match status" value="1"/>
</dbReference>
<evidence type="ECO:0000256" key="2">
    <source>
        <dbReference type="ARBA" id="ARBA00006856"/>
    </source>
</evidence>
<dbReference type="PROSITE" id="PS51366">
    <property type="entry name" value="MI"/>
    <property type="match status" value="1"/>
</dbReference>
<comment type="subcellular location">
    <subcellularLocation>
        <location evidence="1">Nucleus</location>
        <location evidence="1">Nucleolus</location>
    </subcellularLocation>
</comment>
<evidence type="ECO:0000256" key="4">
    <source>
        <dbReference type="SAM" id="MobiDB-lite"/>
    </source>
</evidence>
<feature type="region of interest" description="Disordered" evidence="4">
    <location>
        <begin position="1"/>
        <end position="145"/>
    </location>
</feature>
<keyword evidence="3" id="KW-0539">Nucleus</keyword>
<feature type="compositionally biased region" description="Basic and acidic residues" evidence="4">
    <location>
        <begin position="91"/>
        <end position="101"/>
    </location>
</feature>